<dbReference type="EMBL" id="CM042017">
    <property type="protein sequence ID" value="KAI3691551.1"/>
    <property type="molecule type" value="Genomic_DNA"/>
</dbReference>
<keyword evidence="2" id="KW-1185">Reference proteome</keyword>
<name>A0ACB8Z1I2_CICIN</name>
<reference evidence="2" key="1">
    <citation type="journal article" date="2022" name="Mol. Ecol. Resour.">
        <title>The genomes of chicory, endive, great burdock and yacon provide insights into Asteraceae palaeo-polyploidization history and plant inulin production.</title>
        <authorList>
            <person name="Fan W."/>
            <person name="Wang S."/>
            <person name="Wang H."/>
            <person name="Wang A."/>
            <person name="Jiang F."/>
            <person name="Liu H."/>
            <person name="Zhao H."/>
            <person name="Xu D."/>
            <person name="Zhang Y."/>
        </authorList>
    </citation>
    <scope>NUCLEOTIDE SEQUENCE [LARGE SCALE GENOMIC DNA]</scope>
    <source>
        <strain evidence="2">cv. Punajuju</strain>
    </source>
</reference>
<evidence type="ECO:0000313" key="2">
    <source>
        <dbReference type="Proteomes" id="UP001055811"/>
    </source>
</evidence>
<evidence type="ECO:0000313" key="1">
    <source>
        <dbReference type="EMBL" id="KAI3691551.1"/>
    </source>
</evidence>
<comment type="caution">
    <text evidence="1">The sequence shown here is derived from an EMBL/GenBank/DDBJ whole genome shotgun (WGS) entry which is preliminary data.</text>
</comment>
<accession>A0ACB8Z1I2</accession>
<reference evidence="1 2" key="2">
    <citation type="journal article" date="2022" name="Mol. Ecol. Resour.">
        <title>The genomes of chicory, endive, great burdock and yacon provide insights into Asteraceae paleo-polyploidization history and plant inulin production.</title>
        <authorList>
            <person name="Fan W."/>
            <person name="Wang S."/>
            <person name="Wang H."/>
            <person name="Wang A."/>
            <person name="Jiang F."/>
            <person name="Liu H."/>
            <person name="Zhao H."/>
            <person name="Xu D."/>
            <person name="Zhang Y."/>
        </authorList>
    </citation>
    <scope>NUCLEOTIDE SEQUENCE [LARGE SCALE GENOMIC DNA]</scope>
    <source>
        <strain evidence="2">cv. Punajuju</strain>
        <tissue evidence="1">Leaves</tissue>
    </source>
</reference>
<organism evidence="1 2">
    <name type="scientific">Cichorium intybus</name>
    <name type="common">Chicory</name>
    <dbReference type="NCBI Taxonomy" id="13427"/>
    <lineage>
        <taxon>Eukaryota</taxon>
        <taxon>Viridiplantae</taxon>
        <taxon>Streptophyta</taxon>
        <taxon>Embryophyta</taxon>
        <taxon>Tracheophyta</taxon>
        <taxon>Spermatophyta</taxon>
        <taxon>Magnoliopsida</taxon>
        <taxon>eudicotyledons</taxon>
        <taxon>Gunneridae</taxon>
        <taxon>Pentapetalae</taxon>
        <taxon>asterids</taxon>
        <taxon>campanulids</taxon>
        <taxon>Asterales</taxon>
        <taxon>Asteraceae</taxon>
        <taxon>Cichorioideae</taxon>
        <taxon>Cichorieae</taxon>
        <taxon>Cichoriinae</taxon>
        <taxon>Cichorium</taxon>
    </lineage>
</organism>
<gene>
    <name evidence="1" type="ORF">L2E82_49916</name>
</gene>
<proteinExistence type="predicted"/>
<protein>
    <submittedName>
        <fullName evidence="1">Uncharacterized protein</fullName>
    </submittedName>
</protein>
<dbReference type="Proteomes" id="UP001055811">
    <property type="component" value="Linkage Group LG09"/>
</dbReference>
<sequence>MDLHRIGYESPPKYPPERISYGSPPNPSTTYGACRSMPPSAFNTLAIDRLVGMFMSDYHGADFCYVDLSIQVLQPNSMSNQHHLSTPKSPLLKPLTTGNRQDDTYNPIIEDILCRG</sequence>